<keyword evidence="1" id="KW-0732">Signal</keyword>
<protein>
    <recommendedName>
        <fullName evidence="4">EF-hand domain-containing protein</fullName>
    </recommendedName>
</protein>
<evidence type="ECO:0000256" key="1">
    <source>
        <dbReference type="ARBA" id="ARBA00022729"/>
    </source>
</evidence>
<dbReference type="EMBL" id="QEAO01000009">
    <property type="protein sequence ID" value="TPX35319.1"/>
    <property type="molecule type" value="Genomic_DNA"/>
</dbReference>
<evidence type="ECO:0000256" key="3">
    <source>
        <dbReference type="ARBA" id="ARBA00022837"/>
    </source>
</evidence>
<dbReference type="InterPro" id="IPR002048">
    <property type="entry name" value="EF_hand_dom"/>
</dbReference>
<accession>A0A507C848</accession>
<dbReference type="OrthoDB" id="289247at2759"/>
<dbReference type="STRING" id="1806994.A0A507C848"/>
<keyword evidence="3" id="KW-0106">Calcium</keyword>
<organism evidence="5 6">
    <name type="scientific">Synchytrium microbalum</name>
    <dbReference type="NCBI Taxonomy" id="1806994"/>
    <lineage>
        <taxon>Eukaryota</taxon>
        <taxon>Fungi</taxon>
        <taxon>Fungi incertae sedis</taxon>
        <taxon>Chytridiomycota</taxon>
        <taxon>Chytridiomycota incertae sedis</taxon>
        <taxon>Chytridiomycetes</taxon>
        <taxon>Synchytriales</taxon>
        <taxon>Synchytriaceae</taxon>
        <taxon>Synchytrium</taxon>
    </lineage>
</organism>
<comment type="caution">
    <text evidence="5">The sequence shown here is derived from an EMBL/GenBank/DDBJ whole genome shotgun (WGS) entry which is preliminary data.</text>
</comment>
<dbReference type="Proteomes" id="UP000319731">
    <property type="component" value="Unassembled WGS sequence"/>
</dbReference>
<evidence type="ECO:0000259" key="4">
    <source>
        <dbReference type="PROSITE" id="PS50222"/>
    </source>
</evidence>
<sequence>MKDNLDDAAKRTKHRKILPKNDDLYLFFGIADLNHDGYLDGHELRVAFVREMEPAARERVQLPELEEMIDHVIEEDDKDGDALISWQEYLESQLYHDAN</sequence>
<feature type="domain" description="EF-hand" evidence="4">
    <location>
        <begin position="19"/>
        <end position="54"/>
    </location>
</feature>
<reference evidence="5 6" key="1">
    <citation type="journal article" date="2019" name="Sci. Rep.">
        <title>Comparative genomics of chytrid fungi reveal insights into the obligate biotrophic and pathogenic lifestyle of Synchytrium endobioticum.</title>
        <authorList>
            <person name="van de Vossenberg B.T.L.H."/>
            <person name="Warris S."/>
            <person name="Nguyen H.D.T."/>
            <person name="van Gent-Pelzer M.P.E."/>
            <person name="Joly D.L."/>
            <person name="van de Geest H.C."/>
            <person name="Bonants P.J.M."/>
            <person name="Smith D.S."/>
            <person name="Levesque C.A."/>
            <person name="van der Lee T.A.J."/>
        </authorList>
    </citation>
    <scope>NUCLEOTIDE SEQUENCE [LARGE SCALE GENOMIC DNA]</scope>
    <source>
        <strain evidence="5 6">JEL517</strain>
    </source>
</reference>
<dbReference type="PANTHER" id="PTHR23104">
    <property type="entry name" value="MULTIPLE COAGULATION FACTOR DEFICIENCY PROTEIN 2 NEURAL STEM CELL DERIVED NEURONAL SURVIVAL PROTEIN"/>
    <property type="match status" value="1"/>
</dbReference>
<dbReference type="AlphaFoldDB" id="A0A507C848"/>
<dbReference type="PROSITE" id="PS50222">
    <property type="entry name" value="EF_HAND_2"/>
    <property type="match status" value="2"/>
</dbReference>
<dbReference type="GeneID" id="42003423"/>
<evidence type="ECO:0000313" key="6">
    <source>
        <dbReference type="Proteomes" id="UP000319731"/>
    </source>
</evidence>
<dbReference type="InterPro" id="IPR011992">
    <property type="entry name" value="EF-hand-dom_pair"/>
</dbReference>
<dbReference type="GO" id="GO:0005509">
    <property type="term" value="F:calcium ion binding"/>
    <property type="evidence" value="ECO:0007669"/>
    <property type="project" value="InterPro"/>
</dbReference>
<name>A0A507C848_9FUNG</name>
<dbReference type="PANTHER" id="PTHR23104:SF1">
    <property type="entry name" value="EF-HAND DOMAIN-CONTAINING PROTEIN"/>
    <property type="match status" value="1"/>
</dbReference>
<keyword evidence="2" id="KW-0677">Repeat</keyword>
<dbReference type="Pfam" id="PF13499">
    <property type="entry name" value="EF-hand_7"/>
    <property type="match status" value="1"/>
</dbReference>
<dbReference type="InterPro" id="IPR052110">
    <property type="entry name" value="MCFD2-like"/>
</dbReference>
<dbReference type="InterPro" id="IPR018247">
    <property type="entry name" value="EF_Hand_1_Ca_BS"/>
</dbReference>
<evidence type="ECO:0000313" key="5">
    <source>
        <dbReference type="EMBL" id="TPX35319.1"/>
    </source>
</evidence>
<dbReference type="PROSITE" id="PS00018">
    <property type="entry name" value="EF_HAND_1"/>
    <property type="match status" value="1"/>
</dbReference>
<dbReference type="Gene3D" id="1.10.238.10">
    <property type="entry name" value="EF-hand"/>
    <property type="match status" value="1"/>
</dbReference>
<proteinExistence type="predicted"/>
<dbReference type="SUPFAM" id="SSF47473">
    <property type="entry name" value="EF-hand"/>
    <property type="match status" value="1"/>
</dbReference>
<feature type="domain" description="EF-hand" evidence="4">
    <location>
        <begin position="64"/>
        <end position="99"/>
    </location>
</feature>
<dbReference type="RefSeq" id="XP_031025846.1">
    <property type="nucleotide sequence ID" value="XM_031168126.1"/>
</dbReference>
<evidence type="ECO:0000256" key="2">
    <source>
        <dbReference type="ARBA" id="ARBA00022737"/>
    </source>
</evidence>
<gene>
    <name evidence="5" type="ORF">SmJEL517_g02198</name>
</gene>
<keyword evidence="6" id="KW-1185">Reference proteome</keyword>